<feature type="region of interest" description="Disordered" evidence="1">
    <location>
        <begin position="115"/>
        <end position="134"/>
    </location>
</feature>
<keyword evidence="4" id="KW-1185">Reference proteome</keyword>
<keyword evidence="3" id="KW-0238">DNA-binding</keyword>
<dbReference type="SUPFAM" id="SSF46785">
    <property type="entry name" value="Winged helix' DNA-binding domain"/>
    <property type="match status" value="1"/>
</dbReference>
<dbReference type="InterPro" id="IPR000835">
    <property type="entry name" value="HTH_MarR-typ"/>
</dbReference>
<dbReference type="RefSeq" id="WP_309905428.1">
    <property type="nucleotide sequence ID" value="NZ_JAVDRF010000011.1"/>
</dbReference>
<sequence length="134" mass="14737">MRVLLALRRSGPPYVKRPTDLFRALLVTSGAITKKVDRLATAGYAERLPDPTHGGGFLVHLTKKGLQVVENAIDHLADHSVLAPAMEQFSPDERKRGIDFVLRVLSQLESTVGKLDDAEEPAPTRLNGMKRRSA</sequence>
<evidence type="ECO:0000313" key="3">
    <source>
        <dbReference type="EMBL" id="MDR6538539.1"/>
    </source>
</evidence>
<evidence type="ECO:0000313" key="4">
    <source>
        <dbReference type="Proteomes" id="UP001184230"/>
    </source>
</evidence>
<feature type="domain" description="HTH marR-type" evidence="2">
    <location>
        <begin position="1"/>
        <end position="106"/>
    </location>
</feature>
<dbReference type="PROSITE" id="PS50995">
    <property type="entry name" value="HTH_MARR_2"/>
    <property type="match status" value="1"/>
</dbReference>
<dbReference type="SMART" id="SM00347">
    <property type="entry name" value="HTH_MARR"/>
    <property type="match status" value="1"/>
</dbReference>
<evidence type="ECO:0000256" key="1">
    <source>
        <dbReference type="SAM" id="MobiDB-lite"/>
    </source>
</evidence>
<evidence type="ECO:0000259" key="2">
    <source>
        <dbReference type="PROSITE" id="PS50995"/>
    </source>
</evidence>
<dbReference type="Proteomes" id="UP001184230">
    <property type="component" value="Unassembled WGS sequence"/>
</dbReference>
<dbReference type="PANTHER" id="PTHR33164">
    <property type="entry name" value="TRANSCRIPTIONAL REGULATOR, MARR FAMILY"/>
    <property type="match status" value="1"/>
</dbReference>
<dbReference type="Pfam" id="PF12802">
    <property type="entry name" value="MarR_2"/>
    <property type="match status" value="1"/>
</dbReference>
<proteinExistence type="predicted"/>
<dbReference type="InterPro" id="IPR039422">
    <property type="entry name" value="MarR/SlyA-like"/>
</dbReference>
<dbReference type="Gene3D" id="1.10.10.10">
    <property type="entry name" value="Winged helix-like DNA-binding domain superfamily/Winged helix DNA-binding domain"/>
    <property type="match status" value="1"/>
</dbReference>
<name>A0ABU1NJA4_9BURK</name>
<comment type="caution">
    <text evidence="3">The sequence shown here is derived from an EMBL/GenBank/DDBJ whole genome shotgun (WGS) entry which is preliminary data.</text>
</comment>
<gene>
    <name evidence="3" type="ORF">J2739_004332</name>
</gene>
<organism evidence="3 4">
    <name type="scientific">Variovorax soli</name>
    <dbReference type="NCBI Taxonomy" id="376815"/>
    <lineage>
        <taxon>Bacteria</taxon>
        <taxon>Pseudomonadati</taxon>
        <taxon>Pseudomonadota</taxon>
        <taxon>Betaproteobacteria</taxon>
        <taxon>Burkholderiales</taxon>
        <taxon>Comamonadaceae</taxon>
        <taxon>Variovorax</taxon>
    </lineage>
</organism>
<accession>A0ABU1NJA4</accession>
<reference evidence="3 4" key="1">
    <citation type="submission" date="2023-07" db="EMBL/GenBank/DDBJ databases">
        <title>Sorghum-associated microbial communities from plants grown in Nebraska, USA.</title>
        <authorList>
            <person name="Schachtman D."/>
        </authorList>
    </citation>
    <scope>NUCLEOTIDE SEQUENCE [LARGE SCALE GENOMIC DNA]</scope>
    <source>
        <strain evidence="3 4">DS1781</strain>
    </source>
</reference>
<dbReference type="GO" id="GO:0003677">
    <property type="term" value="F:DNA binding"/>
    <property type="evidence" value="ECO:0007669"/>
    <property type="project" value="UniProtKB-KW"/>
</dbReference>
<dbReference type="InterPro" id="IPR036388">
    <property type="entry name" value="WH-like_DNA-bd_sf"/>
</dbReference>
<dbReference type="EMBL" id="JAVDRF010000011">
    <property type="protein sequence ID" value="MDR6538539.1"/>
    <property type="molecule type" value="Genomic_DNA"/>
</dbReference>
<dbReference type="PANTHER" id="PTHR33164:SF104">
    <property type="entry name" value="TRANSCRIPTIONAL REGULATORY PROTEIN"/>
    <property type="match status" value="1"/>
</dbReference>
<protein>
    <submittedName>
        <fullName evidence="3">DNA-binding MarR family transcriptional regulator</fullName>
    </submittedName>
</protein>
<dbReference type="InterPro" id="IPR036390">
    <property type="entry name" value="WH_DNA-bd_sf"/>
</dbReference>